<keyword evidence="2" id="KW-1185">Reference proteome</keyword>
<sequence length="268" mass="29957">MPSISNIQFELNRKLDTACKFPLGCCITTKGEFLFTNYDEGQDKVTVLSISGEVGCQFEFIKPYRSFDVVCVDDTTAAVSSAYSNEKPGIGFLDLISGKLTKFIDLPFSPYGITYDGKSLICCVIYTDIHVISCADYSITTIPNTALLGLSYISCFGDKIFLTNPDQHIVTCYSYNGDKVWEFMDDMILRDPWGITTDNKGTIFVAWCSSSNVVVISNNGKQCKQFLTFWDGLNSNDNPEAIFFDKTRKHLLVAIADQEANIYNISYI</sequence>
<protein>
    <submittedName>
        <fullName evidence="1">TRIM71</fullName>
        <ecNumber evidence="1">2.3.2.27</ecNumber>
    </submittedName>
</protein>
<keyword evidence="1" id="KW-0012">Acyltransferase</keyword>
<keyword evidence="1" id="KW-0808">Transferase</keyword>
<gene>
    <name evidence="1" type="ORF">MCOR_35403</name>
</gene>
<dbReference type="OrthoDB" id="6097744at2759"/>
<dbReference type="Gene3D" id="2.120.10.30">
    <property type="entry name" value="TolB, C-terminal domain"/>
    <property type="match status" value="1"/>
</dbReference>
<dbReference type="SUPFAM" id="SSF101898">
    <property type="entry name" value="NHL repeat"/>
    <property type="match status" value="1"/>
</dbReference>
<evidence type="ECO:0000313" key="2">
    <source>
        <dbReference type="Proteomes" id="UP000507470"/>
    </source>
</evidence>
<dbReference type="EC" id="2.3.2.27" evidence="1"/>
<accession>A0A6J8CXR6</accession>
<organism evidence="1 2">
    <name type="scientific">Mytilus coruscus</name>
    <name type="common">Sea mussel</name>
    <dbReference type="NCBI Taxonomy" id="42192"/>
    <lineage>
        <taxon>Eukaryota</taxon>
        <taxon>Metazoa</taxon>
        <taxon>Spiralia</taxon>
        <taxon>Lophotrochozoa</taxon>
        <taxon>Mollusca</taxon>
        <taxon>Bivalvia</taxon>
        <taxon>Autobranchia</taxon>
        <taxon>Pteriomorphia</taxon>
        <taxon>Mytilida</taxon>
        <taxon>Mytiloidea</taxon>
        <taxon>Mytilidae</taxon>
        <taxon>Mytilinae</taxon>
        <taxon>Mytilus</taxon>
    </lineage>
</organism>
<dbReference type="GO" id="GO:0061630">
    <property type="term" value="F:ubiquitin protein ligase activity"/>
    <property type="evidence" value="ECO:0007669"/>
    <property type="project" value="UniProtKB-EC"/>
</dbReference>
<evidence type="ECO:0000313" key="1">
    <source>
        <dbReference type="EMBL" id="CAC5401308.1"/>
    </source>
</evidence>
<dbReference type="InterPro" id="IPR011042">
    <property type="entry name" value="6-blade_b-propeller_TolB-like"/>
</dbReference>
<reference evidence="1 2" key="1">
    <citation type="submission" date="2020-06" db="EMBL/GenBank/DDBJ databases">
        <authorList>
            <person name="Li R."/>
            <person name="Bekaert M."/>
        </authorList>
    </citation>
    <scope>NUCLEOTIDE SEQUENCE [LARGE SCALE GENOMIC DNA]</scope>
    <source>
        <strain evidence="2">wild</strain>
    </source>
</reference>
<dbReference type="AlphaFoldDB" id="A0A6J8CXR6"/>
<proteinExistence type="predicted"/>
<name>A0A6J8CXR6_MYTCO</name>
<dbReference type="EMBL" id="CACVKT020006394">
    <property type="protein sequence ID" value="CAC5401308.1"/>
    <property type="molecule type" value="Genomic_DNA"/>
</dbReference>
<dbReference type="Proteomes" id="UP000507470">
    <property type="component" value="Unassembled WGS sequence"/>
</dbReference>